<evidence type="ECO:0000313" key="3">
    <source>
        <dbReference type="Proteomes" id="UP000199599"/>
    </source>
</evidence>
<name>A0A1I1TLX0_9LACO</name>
<keyword evidence="1" id="KW-0472">Membrane</keyword>
<reference evidence="3" key="1">
    <citation type="submission" date="2016-10" db="EMBL/GenBank/DDBJ databases">
        <authorList>
            <person name="Varghese N."/>
            <person name="Submissions S."/>
        </authorList>
    </citation>
    <scope>NUCLEOTIDE SEQUENCE [LARGE SCALE GENOMIC DNA]</scope>
    <source>
        <strain evidence="3">R-53102</strain>
    </source>
</reference>
<dbReference type="RefSeq" id="WP_133158297.1">
    <property type="nucleotide sequence ID" value="NZ_NPNG01000010.1"/>
</dbReference>
<proteinExistence type="predicted"/>
<keyword evidence="1" id="KW-0812">Transmembrane</keyword>
<accession>A0A1I1TLX0</accession>
<protein>
    <submittedName>
        <fullName evidence="2">Uncharacterized protein</fullName>
    </submittedName>
</protein>
<feature type="transmembrane region" description="Helical" evidence="1">
    <location>
        <begin position="34"/>
        <end position="55"/>
    </location>
</feature>
<sequence length="95" mass="11234">MKKLANKYYLTIMFFLITSITTLSPIFIRSRSGRIWRLWFIIFSTFTMFANEYLANNAKVNISKRKLKVTAGIVSLIIILAVFLFFGFWTDWSYL</sequence>
<feature type="transmembrane region" description="Helical" evidence="1">
    <location>
        <begin position="67"/>
        <end position="89"/>
    </location>
</feature>
<evidence type="ECO:0000256" key="1">
    <source>
        <dbReference type="SAM" id="Phobius"/>
    </source>
</evidence>
<feature type="transmembrane region" description="Helical" evidence="1">
    <location>
        <begin position="7"/>
        <end position="28"/>
    </location>
</feature>
<gene>
    <name evidence="2" type="ORF">SAMN04487792_1517</name>
</gene>
<keyword evidence="1" id="KW-1133">Transmembrane helix</keyword>
<evidence type="ECO:0000313" key="2">
    <source>
        <dbReference type="EMBL" id="SFD59642.1"/>
    </source>
</evidence>
<dbReference type="AlphaFoldDB" id="A0A1I1TLX0"/>
<organism evidence="2 3">
    <name type="scientific">Lactobacillus bombicola</name>
    <dbReference type="NCBI Taxonomy" id="1505723"/>
    <lineage>
        <taxon>Bacteria</taxon>
        <taxon>Bacillati</taxon>
        <taxon>Bacillota</taxon>
        <taxon>Bacilli</taxon>
        <taxon>Lactobacillales</taxon>
        <taxon>Lactobacillaceae</taxon>
        <taxon>Lactobacillus</taxon>
    </lineage>
</organism>
<dbReference type="Proteomes" id="UP000199599">
    <property type="component" value="Unassembled WGS sequence"/>
</dbReference>
<dbReference type="EMBL" id="FOMN01000010">
    <property type="protein sequence ID" value="SFD59642.1"/>
    <property type="molecule type" value="Genomic_DNA"/>
</dbReference>